<evidence type="ECO:0000256" key="1">
    <source>
        <dbReference type="SAM" id="Phobius"/>
    </source>
</evidence>
<dbReference type="EMBL" id="JARBJD010000090">
    <property type="protein sequence ID" value="KAK2953537.1"/>
    <property type="molecule type" value="Genomic_DNA"/>
</dbReference>
<feature type="domain" description="T-SNARE coiled-coil homology" evidence="2">
    <location>
        <begin position="7"/>
        <end position="69"/>
    </location>
</feature>
<dbReference type="Proteomes" id="UP001281761">
    <property type="component" value="Unassembled WGS sequence"/>
</dbReference>
<evidence type="ECO:0000313" key="3">
    <source>
        <dbReference type="EMBL" id="KAK2953537.1"/>
    </source>
</evidence>
<protein>
    <submittedName>
        <fullName evidence="3">Syntaxin 16</fullName>
    </submittedName>
</protein>
<comment type="caution">
    <text evidence="3">The sequence shown here is derived from an EMBL/GenBank/DDBJ whole genome shotgun (WGS) entry which is preliminary data.</text>
</comment>
<feature type="transmembrane region" description="Helical" evidence="1">
    <location>
        <begin position="80"/>
        <end position="97"/>
    </location>
</feature>
<keyword evidence="4" id="KW-1185">Reference proteome</keyword>
<dbReference type="InterPro" id="IPR000727">
    <property type="entry name" value="T_SNARE_dom"/>
</dbReference>
<dbReference type="Gene3D" id="1.20.5.110">
    <property type="match status" value="1"/>
</dbReference>
<name>A0ABQ9XQ72_9EUKA</name>
<keyword evidence="1" id="KW-0812">Transmembrane</keyword>
<keyword evidence="1" id="KW-0472">Membrane</keyword>
<reference evidence="3 4" key="1">
    <citation type="journal article" date="2022" name="bioRxiv">
        <title>Genomics of Preaxostyla Flagellates Illuminates Evolutionary Transitions and the Path Towards Mitochondrial Loss.</title>
        <authorList>
            <person name="Novak L.V.F."/>
            <person name="Treitli S.C."/>
            <person name="Pyrih J."/>
            <person name="Halakuc P."/>
            <person name="Pipaliya S.V."/>
            <person name="Vacek V."/>
            <person name="Brzon O."/>
            <person name="Soukal P."/>
            <person name="Eme L."/>
            <person name="Dacks J.B."/>
            <person name="Karnkowska A."/>
            <person name="Elias M."/>
            <person name="Hampl V."/>
        </authorList>
    </citation>
    <scope>NUCLEOTIDE SEQUENCE [LARGE SCALE GENOMIC DNA]</scope>
    <source>
        <strain evidence="3">NAU3</strain>
        <tissue evidence="3">Gut</tissue>
    </source>
</reference>
<gene>
    <name evidence="3" type="ORF">BLNAU_11537</name>
</gene>
<organism evidence="3 4">
    <name type="scientific">Blattamonas nauphoetae</name>
    <dbReference type="NCBI Taxonomy" id="2049346"/>
    <lineage>
        <taxon>Eukaryota</taxon>
        <taxon>Metamonada</taxon>
        <taxon>Preaxostyla</taxon>
        <taxon>Oxymonadida</taxon>
        <taxon>Blattamonas</taxon>
    </lineage>
</organism>
<evidence type="ECO:0000259" key="2">
    <source>
        <dbReference type="PROSITE" id="PS50192"/>
    </source>
</evidence>
<evidence type="ECO:0000313" key="4">
    <source>
        <dbReference type="Proteomes" id="UP001281761"/>
    </source>
</evidence>
<dbReference type="CDD" id="cd15841">
    <property type="entry name" value="SNARE_Qc"/>
    <property type="match status" value="1"/>
</dbReference>
<dbReference type="PROSITE" id="PS50192">
    <property type="entry name" value="T_SNARE"/>
    <property type="match status" value="1"/>
</dbReference>
<proteinExistence type="predicted"/>
<dbReference type="SUPFAM" id="SSF58038">
    <property type="entry name" value="SNARE fusion complex"/>
    <property type="match status" value="1"/>
</dbReference>
<dbReference type="SMART" id="SM00397">
    <property type="entry name" value="t_SNARE"/>
    <property type="match status" value="1"/>
</dbReference>
<sequence length="101" mass="11420">MTTEGDLPQNDDLNESVDRMIRNVRELSKTSTRINDVVVEQNSILDSIKNQMDTASSAIKTAGSRLVDLVKENPKKAMKITIAFAIVMILLIWLFFFKLGY</sequence>
<accession>A0ABQ9XQ72</accession>
<keyword evidence="1" id="KW-1133">Transmembrane helix</keyword>